<evidence type="ECO:0000313" key="3">
    <source>
        <dbReference type="Proteomes" id="UP001500782"/>
    </source>
</evidence>
<feature type="transmembrane region" description="Helical" evidence="1">
    <location>
        <begin position="31"/>
        <end position="54"/>
    </location>
</feature>
<evidence type="ECO:0000256" key="1">
    <source>
        <dbReference type="SAM" id="Phobius"/>
    </source>
</evidence>
<sequence length="109" mass="13272">MSGHWFWNFTFALFGFLLYFFLSFDKKEPAVLLIQSFLVFILFYLIIYIVRFLWTMSVEDPTKDNPQEEMPTKETEQHLEMLELTKQLEKEDVEKVVAYIREQFQKETK</sequence>
<reference evidence="3" key="1">
    <citation type="journal article" date="2019" name="Int. J. Syst. Evol. Microbiol.">
        <title>The Global Catalogue of Microorganisms (GCM) 10K type strain sequencing project: providing services to taxonomists for standard genome sequencing and annotation.</title>
        <authorList>
            <consortium name="The Broad Institute Genomics Platform"/>
            <consortium name="The Broad Institute Genome Sequencing Center for Infectious Disease"/>
            <person name="Wu L."/>
            <person name="Ma J."/>
        </authorList>
    </citation>
    <scope>NUCLEOTIDE SEQUENCE [LARGE SCALE GENOMIC DNA]</scope>
    <source>
        <strain evidence="3">JCM 9731</strain>
    </source>
</reference>
<name>A0ABP3G1J5_9BACI</name>
<evidence type="ECO:0000313" key="2">
    <source>
        <dbReference type="EMBL" id="GAA0331995.1"/>
    </source>
</evidence>
<comment type="caution">
    <text evidence="2">The sequence shown here is derived from an EMBL/GenBank/DDBJ whole genome shotgun (WGS) entry which is preliminary data.</text>
</comment>
<keyword evidence="1" id="KW-0812">Transmembrane</keyword>
<organism evidence="2 3">
    <name type="scientific">Bacillus carboniphilus</name>
    <dbReference type="NCBI Taxonomy" id="86663"/>
    <lineage>
        <taxon>Bacteria</taxon>
        <taxon>Bacillati</taxon>
        <taxon>Bacillota</taxon>
        <taxon>Bacilli</taxon>
        <taxon>Bacillales</taxon>
        <taxon>Bacillaceae</taxon>
        <taxon>Bacillus</taxon>
    </lineage>
</organism>
<feature type="transmembrane region" description="Helical" evidence="1">
    <location>
        <begin position="6"/>
        <end position="24"/>
    </location>
</feature>
<gene>
    <name evidence="2" type="ORF">GCM10008967_23290</name>
</gene>
<protein>
    <submittedName>
        <fullName evidence="2">Uncharacterized protein</fullName>
    </submittedName>
</protein>
<keyword evidence="3" id="KW-1185">Reference proteome</keyword>
<dbReference type="Proteomes" id="UP001500782">
    <property type="component" value="Unassembled WGS sequence"/>
</dbReference>
<keyword evidence="1" id="KW-0472">Membrane</keyword>
<dbReference type="EMBL" id="BAAADJ010000022">
    <property type="protein sequence ID" value="GAA0331995.1"/>
    <property type="molecule type" value="Genomic_DNA"/>
</dbReference>
<proteinExistence type="predicted"/>
<keyword evidence="1" id="KW-1133">Transmembrane helix</keyword>
<accession>A0ABP3G1J5</accession>
<dbReference type="RefSeq" id="WP_343799249.1">
    <property type="nucleotide sequence ID" value="NZ_BAAADJ010000022.1"/>
</dbReference>